<keyword evidence="3" id="KW-0378">Hydrolase</keyword>
<dbReference type="InterPro" id="IPR012337">
    <property type="entry name" value="RNaseH-like_sf"/>
</dbReference>
<evidence type="ECO:0000259" key="6">
    <source>
        <dbReference type="SMART" id="SM00479"/>
    </source>
</evidence>
<feature type="domain" description="Exonuclease" evidence="6">
    <location>
        <begin position="8"/>
        <end position="182"/>
    </location>
</feature>
<dbReference type="RefSeq" id="XP_033361497.1">
    <property type="nucleotide sequence ID" value="XM_033505606.1"/>
</dbReference>
<dbReference type="FunFam" id="3.30.420.10:FF:000003">
    <property type="entry name" value="Oligoribonuclease"/>
    <property type="match status" value="1"/>
</dbReference>
<sequence length="186" mass="21722">MAYGNRDCIVWIDTELTGLDIEKDTILEVACLITDKDLNIISEEFNVVINQPDVVLENMNEWCTNWHTKTGLIAKSKCSKYSLKDAEQMLLNLLKNYIPSKSCPLAGNTVYMDRLFLLKFMPLVNDYLHYRIIDCSVIKELVRRWNPTIYKNMPKKKLCHRALPDIKESINELKYYKTNIFTAFMA</sequence>
<dbReference type="GeneID" id="117239788"/>
<dbReference type="Proteomes" id="UP000504631">
    <property type="component" value="Unplaced"/>
</dbReference>
<evidence type="ECO:0000256" key="5">
    <source>
        <dbReference type="ARBA" id="ARBA00072681"/>
    </source>
</evidence>
<accession>A0A6J3L861</accession>
<proteinExistence type="inferred from homology"/>
<keyword evidence="4" id="KW-0269">Exonuclease</keyword>
<evidence type="ECO:0000256" key="2">
    <source>
        <dbReference type="ARBA" id="ARBA00022722"/>
    </source>
</evidence>
<reference evidence="8" key="1">
    <citation type="submission" date="2025-08" db="UniProtKB">
        <authorList>
            <consortium name="RefSeq"/>
        </authorList>
    </citation>
    <scope>IDENTIFICATION</scope>
    <source>
        <tissue evidence="8">Muscle</tissue>
    </source>
</reference>
<comment type="similarity">
    <text evidence="1">Belongs to the oligoribonuclease family.</text>
</comment>
<dbReference type="GO" id="GO:0003676">
    <property type="term" value="F:nucleic acid binding"/>
    <property type="evidence" value="ECO:0007669"/>
    <property type="project" value="InterPro"/>
</dbReference>
<dbReference type="CDD" id="cd06135">
    <property type="entry name" value="Orn"/>
    <property type="match status" value="1"/>
</dbReference>
<dbReference type="AlphaFoldDB" id="A0A6J3L861"/>
<evidence type="ECO:0000313" key="7">
    <source>
        <dbReference type="Proteomes" id="UP000504631"/>
    </source>
</evidence>
<gene>
    <name evidence="8" type="primary">LOC117239788</name>
</gene>
<dbReference type="InterPro" id="IPR022894">
    <property type="entry name" value="Oligoribonuclease"/>
</dbReference>
<dbReference type="PANTHER" id="PTHR11046">
    <property type="entry name" value="OLIGORIBONUCLEASE, MITOCHONDRIAL"/>
    <property type="match status" value="1"/>
</dbReference>
<evidence type="ECO:0000313" key="8">
    <source>
        <dbReference type="RefSeq" id="XP_033361497.1"/>
    </source>
</evidence>
<keyword evidence="2" id="KW-0540">Nuclease</keyword>
<dbReference type="KEGG" id="bvk:117239788"/>
<dbReference type="Pfam" id="PF00929">
    <property type="entry name" value="RNase_T"/>
    <property type="match status" value="1"/>
</dbReference>
<evidence type="ECO:0000256" key="4">
    <source>
        <dbReference type="ARBA" id="ARBA00022839"/>
    </source>
</evidence>
<dbReference type="SUPFAM" id="SSF53098">
    <property type="entry name" value="Ribonuclease H-like"/>
    <property type="match status" value="1"/>
</dbReference>
<dbReference type="PANTHER" id="PTHR11046:SF0">
    <property type="entry name" value="OLIGORIBONUCLEASE, MITOCHONDRIAL"/>
    <property type="match status" value="1"/>
</dbReference>
<dbReference type="InterPro" id="IPR036397">
    <property type="entry name" value="RNaseH_sf"/>
</dbReference>
<keyword evidence="7" id="KW-1185">Reference proteome</keyword>
<evidence type="ECO:0000256" key="1">
    <source>
        <dbReference type="ARBA" id="ARBA00009921"/>
    </source>
</evidence>
<dbReference type="InterPro" id="IPR013520">
    <property type="entry name" value="Ribonucl_H"/>
</dbReference>
<dbReference type="GO" id="GO:0005739">
    <property type="term" value="C:mitochondrion"/>
    <property type="evidence" value="ECO:0007669"/>
    <property type="project" value="TreeGrafter"/>
</dbReference>
<name>A0A6J3L861_9HYME</name>
<dbReference type="SMART" id="SM00479">
    <property type="entry name" value="EXOIII"/>
    <property type="match status" value="1"/>
</dbReference>
<dbReference type="GO" id="GO:0000175">
    <property type="term" value="F:3'-5'-RNA exonuclease activity"/>
    <property type="evidence" value="ECO:0007669"/>
    <property type="project" value="InterPro"/>
</dbReference>
<dbReference type="NCBIfam" id="NF003765">
    <property type="entry name" value="PRK05359.1"/>
    <property type="match status" value="1"/>
</dbReference>
<dbReference type="Gene3D" id="3.30.420.10">
    <property type="entry name" value="Ribonuclease H-like superfamily/Ribonuclease H"/>
    <property type="match status" value="1"/>
</dbReference>
<evidence type="ECO:0000256" key="3">
    <source>
        <dbReference type="ARBA" id="ARBA00022801"/>
    </source>
</evidence>
<protein>
    <recommendedName>
        <fullName evidence="5">Probable oligoribonuclease</fullName>
    </recommendedName>
</protein>
<organism evidence="7 8">
    <name type="scientific">Bombus vosnesenskii</name>
    <dbReference type="NCBI Taxonomy" id="207650"/>
    <lineage>
        <taxon>Eukaryota</taxon>
        <taxon>Metazoa</taxon>
        <taxon>Ecdysozoa</taxon>
        <taxon>Arthropoda</taxon>
        <taxon>Hexapoda</taxon>
        <taxon>Insecta</taxon>
        <taxon>Pterygota</taxon>
        <taxon>Neoptera</taxon>
        <taxon>Endopterygota</taxon>
        <taxon>Hymenoptera</taxon>
        <taxon>Apocrita</taxon>
        <taxon>Aculeata</taxon>
        <taxon>Apoidea</taxon>
        <taxon>Anthophila</taxon>
        <taxon>Apidae</taxon>
        <taxon>Bombus</taxon>
        <taxon>Pyrobombus</taxon>
    </lineage>
</organism>